<reference evidence="6" key="1">
    <citation type="journal article" date="2013" name="Genome Announc.">
        <title>Draft genome sequence of the basidiomycetous yeast-like fungus Pseudozyma hubeiensis SY62, which produces an abundant amount of the biosurfactant mannosylerythritol lipids.</title>
        <authorList>
            <person name="Konishi M."/>
            <person name="Hatada Y."/>
            <person name="Horiuchi J."/>
        </authorList>
    </citation>
    <scope>NUCLEOTIDE SEQUENCE [LARGE SCALE GENOMIC DNA]</scope>
    <source>
        <strain evidence="6">SY62</strain>
    </source>
</reference>
<dbReference type="Proteomes" id="UP000014071">
    <property type="component" value="Unassembled WGS sequence"/>
</dbReference>
<dbReference type="EMBL" id="DF238785">
    <property type="protein sequence ID" value="GAC94691.1"/>
    <property type="molecule type" value="Genomic_DNA"/>
</dbReference>
<feature type="chain" id="PRO_5004487584" description="chorismate mutase" evidence="4">
    <location>
        <begin position="23"/>
        <end position="282"/>
    </location>
</feature>
<evidence type="ECO:0000256" key="4">
    <source>
        <dbReference type="SAM" id="SignalP"/>
    </source>
</evidence>
<proteinExistence type="predicted"/>
<sequence>MKLLLSLHSLVLLLVSLRLTAASPPSKPAVDDLTTLRAQLAHYETPLIQTYLSRISFGVSLPHERSLILSALINAPYPAPRSIEAWLSTPSGRAFGSDAPFPPATRYVTPAVPHDAQTQPVDGIWSTGRTPADPTSISYFLLSQIHTLPPPNTTLTDISSLLNLDTLLLHLTSARVLLGHPIGLSKFTSSSETFCRILTNTSSSPSFKSAQISAALTDHKQESIVLSRISQKTDLFSTSFSGDPPYQRNVTSDLLTLFSAYLIPITTHIETQTIIGLRSSCT</sequence>
<dbReference type="InterPro" id="IPR036263">
    <property type="entry name" value="Chorismate_II_sf"/>
</dbReference>
<dbReference type="eggNOG" id="ENOG502RDQF">
    <property type="taxonomic scope" value="Eukaryota"/>
</dbReference>
<gene>
    <name evidence="5" type="ORF">PHSY_002264</name>
</gene>
<dbReference type="HOGENOM" id="CLU_960418_0_0_1"/>
<comment type="catalytic activity">
    <reaction evidence="3">
        <text>chorismate = prephenate</text>
        <dbReference type="Rhea" id="RHEA:13897"/>
        <dbReference type="ChEBI" id="CHEBI:29748"/>
        <dbReference type="ChEBI" id="CHEBI:29934"/>
        <dbReference type="EC" id="5.4.99.5"/>
    </reaction>
    <physiologicalReaction direction="left-to-right" evidence="3">
        <dbReference type="Rhea" id="RHEA:13898"/>
    </physiologicalReaction>
</comment>
<dbReference type="Gene3D" id="1.10.590.10">
    <property type="entry name" value="Chorismate mutase, AroQ class superfamily, eukaryotic"/>
    <property type="match status" value="1"/>
</dbReference>
<dbReference type="AlphaFoldDB" id="R9P0L3"/>
<dbReference type="OrthoDB" id="2554237at2759"/>
<accession>R9P0L3</accession>
<name>R9P0L3_PSEHS</name>
<feature type="signal peptide" evidence="4">
    <location>
        <begin position="1"/>
        <end position="22"/>
    </location>
</feature>
<dbReference type="EC" id="5.4.99.5" evidence="1"/>
<protein>
    <recommendedName>
        <fullName evidence="1">chorismate mutase</fullName>
        <ecNumber evidence="1">5.4.99.5</ecNumber>
    </recommendedName>
</protein>
<evidence type="ECO:0000256" key="1">
    <source>
        <dbReference type="ARBA" id="ARBA00012404"/>
    </source>
</evidence>
<evidence type="ECO:0000256" key="3">
    <source>
        <dbReference type="ARBA" id="ARBA00023979"/>
    </source>
</evidence>
<dbReference type="STRING" id="1305764.R9P0L3"/>
<keyword evidence="6" id="KW-1185">Reference proteome</keyword>
<dbReference type="GO" id="GO:0046417">
    <property type="term" value="P:chorismate metabolic process"/>
    <property type="evidence" value="ECO:0007669"/>
    <property type="project" value="InterPro"/>
</dbReference>
<evidence type="ECO:0000313" key="6">
    <source>
        <dbReference type="Proteomes" id="UP000014071"/>
    </source>
</evidence>
<evidence type="ECO:0000256" key="2">
    <source>
        <dbReference type="ARBA" id="ARBA00023235"/>
    </source>
</evidence>
<dbReference type="GO" id="GO:0009073">
    <property type="term" value="P:aromatic amino acid family biosynthetic process"/>
    <property type="evidence" value="ECO:0007669"/>
    <property type="project" value="InterPro"/>
</dbReference>
<organism evidence="5 6">
    <name type="scientific">Pseudozyma hubeiensis (strain SY62)</name>
    <name type="common">Yeast</name>
    <dbReference type="NCBI Taxonomy" id="1305764"/>
    <lineage>
        <taxon>Eukaryota</taxon>
        <taxon>Fungi</taxon>
        <taxon>Dikarya</taxon>
        <taxon>Basidiomycota</taxon>
        <taxon>Ustilaginomycotina</taxon>
        <taxon>Ustilaginomycetes</taxon>
        <taxon>Ustilaginales</taxon>
        <taxon>Ustilaginaceae</taxon>
        <taxon>Pseudozyma</taxon>
    </lineage>
</organism>
<evidence type="ECO:0000313" key="5">
    <source>
        <dbReference type="EMBL" id="GAC94691.1"/>
    </source>
</evidence>
<keyword evidence="4" id="KW-0732">Signal</keyword>
<keyword evidence="2" id="KW-0413">Isomerase</keyword>
<dbReference type="RefSeq" id="XP_012188278.1">
    <property type="nucleotide sequence ID" value="XM_012332888.1"/>
</dbReference>
<dbReference type="SUPFAM" id="SSF48600">
    <property type="entry name" value="Chorismate mutase II"/>
    <property type="match status" value="1"/>
</dbReference>
<dbReference type="InterPro" id="IPR037039">
    <property type="entry name" value="CM_AroQ_sf_eucaryotic"/>
</dbReference>
<dbReference type="GeneID" id="24107557"/>
<dbReference type="GO" id="GO:0004106">
    <property type="term" value="F:chorismate mutase activity"/>
    <property type="evidence" value="ECO:0007669"/>
    <property type="project" value="UniProtKB-EC"/>
</dbReference>